<reference evidence="1" key="1">
    <citation type="submission" date="2021-01" db="EMBL/GenBank/DDBJ databases">
        <authorList>
            <person name="Corre E."/>
            <person name="Pelletier E."/>
            <person name="Niang G."/>
            <person name="Scheremetjew M."/>
            <person name="Finn R."/>
            <person name="Kale V."/>
            <person name="Holt S."/>
            <person name="Cochrane G."/>
            <person name="Meng A."/>
            <person name="Brown T."/>
            <person name="Cohen L."/>
        </authorList>
    </citation>
    <scope>NUCLEOTIDE SEQUENCE</scope>
    <source>
        <strain evidence="1">CCMP645</strain>
    </source>
</reference>
<proteinExistence type="predicted"/>
<name>A0A7S4EV36_CHRCT</name>
<sequence length="187" mass="20575">MAMEAVRSGNLPVDAGDGELDEAEPMDWWLVGSNFSLALARDLSGSTCQRGGEKLLKRRVPPGLHAEMIKSVPKMARKSYLSEVAAGRTPFGARTATAKLVIRSPVYYLSSALPRLVTDMAVDVLRIFFPKHWRSRLTVPSFYRNARLKLIKYALQAVCSLCVGSLVPLVWCRSSARNAWPPGRSAA</sequence>
<accession>A0A7S4EV36</accession>
<organism evidence="1">
    <name type="scientific">Chrysotila carterae</name>
    <name type="common">Marine alga</name>
    <name type="synonym">Syracosphaera carterae</name>
    <dbReference type="NCBI Taxonomy" id="13221"/>
    <lineage>
        <taxon>Eukaryota</taxon>
        <taxon>Haptista</taxon>
        <taxon>Haptophyta</taxon>
        <taxon>Prymnesiophyceae</taxon>
        <taxon>Isochrysidales</taxon>
        <taxon>Isochrysidaceae</taxon>
        <taxon>Chrysotila</taxon>
    </lineage>
</organism>
<evidence type="ECO:0000313" key="1">
    <source>
        <dbReference type="EMBL" id="CAE0754286.1"/>
    </source>
</evidence>
<dbReference type="EMBL" id="HBIZ01011523">
    <property type="protein sequence ID" value="CAE0754286.1"/>
    <property type="molecule type" value="Transcribed_RNA"/>
</dbReference>
<protein>
    <submittedName>
        <fullName evidence="1">Uncharacterized protein</fullName>
    </submittedName>
</protein>
<dbReference type="AlphaFoldDB" id="A0A7S4EV36"/>
<gene>
    <name evidence="1" type="ORF">PCAR00345_LOCUS6873</name>
</gene>